<dbReference type="PANTHER" id="PTHR30531">
    <property type="entry name" value="FLAGELLAR BIOSYNTHETIC PROTEIN FLHB"/>
    <property type="match status" value="1"/>
</dbReference>
<dbReference type="Proteomes" id="UP000178724">
    <property type="component" value="Unassembled WGS sequence"/>
</dbReference>
<dbReference type="Gene3D" id="3.40.1690.10">
    <property type="entry name" value="secretion proteins EscU"/>
    <property type="match status" value="1"/>
</dbReference>
<proteinExistence type="predicted"/>
<dbReference type="InterPro" id="IPR006135">
    <property type="entry name" value="T3SS_substrate_exporter"/>
</dbReference>
<reference evidence="2 3" key="1">
    <citation type="journal article" date="2016" name="Nat. Commun.">
        <title>Thousands of microbial genomes shed light on interconnected biogeochemical processes in an aquifer system.</title>
        <authorList>
            <person name="Anantharaman K."/>
            <person name="Brown C.T."/>
            <person name="Hug L.A."/>
            <person name="Sharon I."/>
            <person name="Castelle C.J."/>
            <person name="Probst A.J."/>
            <person name="Thomas B.C."/>
            <person name="Singh A."/>
            <person name="Wilkins M.J."/>
            <person name="Karaoz U."/>
            <person name="Brodie E.L."/>
            <person name="Williams K.H."/>
            <person name="Hubbard S.S."/>
            <person name="Banfield J.F."/>
        </authorList>
    </citation>
    <scope>NUCLEOTIDE SEQUENCE [LARGE SCALE GENOMIC DNA]</scope>
</reference>
<dbReference type="GO" id="GO:0005886">
    <property type="term" value="C:plasma membrane"/>
    <property type="evidence" value="ECO:0007669"/>
    <property type="project" value="TreeGrafter"/>
</dbReference>
<dbReference type="PANTHER" id="PTHR30531:SF12">
    <property type="entry name" value="FLAGELLAR BIOSYNTHETIC PROTEIN FLHB"/>
    <property type="match status" value="1"/>
</dbReference>
<dbReference type="EMBL" id="METM01000033">
    <property type="protein sequence ID" value="OGB88814.1"/>
    <property type="molecule type" value="Genomic_DNA"/>
</dbReference>
<evidence type="ECO:0000256" key="1">
    <source>
        <dbReference type="SAM" id="MobiDB-lite"/>
    </source>
</evidence>
<evidence type="ECO:0000313" key="3">
    <source>
        <dbReference type="Proteomes" id="UP000178724"/>
    </source>
</evidence>
<feature type="region of interest" description="Disordered" evidence="1">
    <location>
        <begin position="1"/>
        <end position="22"/>
    </location>
</feature>
<sequence length="127" mass="14590">MAEEIIKGPGEEIEEVKEKTTPTERKTAVALRYDIDRDKAPLILATGRGPVADEILRIAEENKIPLYEDPELSKLLAKIELDTEIPPELYTLVAEVLFFVYKLDKMAEKRERVAARLKEEEKELKRP</sequence>
<dbReference type="InterPro" id="IPR029025">
    <property type="entry name" value="T3SS_substrate_exporter_C"/>
</dbReference>
<gene>
    <name evidence="2" type="ORF">A2625_02075</name>
</gene>
<dbReference type="AlphaFoldDB" id="A0A1F4PYR2"/>
<name>A0A1F4PYR2_UNCSA</name>
<comment type="caution">
    <text evidence="2">The sequence shown here is derived from an EMBL/GenBank/DDBJ whole genome shotgun (WGS) entry which is preliminary data.</text>
</comment>
<dbReference type="Pfam" id="PF01312">
    <property type="entry name" value="Bac_export_2"/>
    <property type="match status" value="1"/>
</dbReference>
<evidence type="ECO:0000313" key="2">
    <source>
        <dbReference type="EMBL" id="OGB88814.1"/>
    </source>
</evidence>
<dbReference type="PRINTS" id="PR00950">
    <property type="entry name" value="TYPE3IMSPROT"/>
</dbReference>
<dbReference type="SUPFAM" id="SSF160544">
    <property type="entry name" value="EscU C-terminal domain-like"/>
    <property type="match status" value="1"/>
</dbReference>
<dbReference type="GO" id="GO:0009306">
    <property type="term" value="P:protein secretion"/>
    <property type="evidence" value="ECO:0007669"/>
    <property type="project" value="InterPro"/>
</dbReference>
<accession>A0A1F4PYR2</accession>
<organism evidence="2 3">
    <name type="scientific">candidate division WOR-1 bacterium RIFCSPHIGHO2_01_FULL_53_15</name>
    <dbReference type="NCBI Taxonomy" id="1802564"/>
    <lineage>
        <taxon>Bacteria</taxon>
        <taxon>Bacillati</taxon>
        <taxon>Saganbacteria</taxon>
    </lineage>
</organism>
<protein>
    <recommendedName>
        <fullName evidence="4">Flagellar biosynthesis protein FlhB</fullName>
    </recommendedName>
</protein>
<evidence type="ECO:0008006" key="4">
    <source>
        <dbReference type="Google" id="ProtNLM"/>
    </source>
</evidence>